<keyword evidence="1" id="KW-0040">ANK repeat</keyword>
<dbReference type="PROSITE" id="PS50088">
    <property type="entry name" value="ANK_REPEAT"/>
    <property type="match status" value="1"/>
</dbReference>
<organism evidence="2">
    <name type="scientific">Fusarium oxysporum (strain Fo5176)</name>
    <name type="common">Fusarium vascular wilt</name>
    <dbReference type="NCBI Taxonomy" id="660025"/>
    <lineage>
        <taxon>Eukaryota</taxon>
        <taxon>Fungi</taxon>
        <taxon>Dikarya</taxon>
        <taxon>Ascomycota</taxon>
        <taxon>Pezizomycotina</taxon>
        <taxon>Sordariomycetes</taxon>
        <taxon>Hypocreomycetidae</taxon>
        <taxon>Hypocreales</taxon>
        <taxon>Nectriaceae</taxon>
        <taxon>Fusarium</taxon>
        <taxon>Fusarium oxysporum species complex</taxon>
    </lineage>
</organism>
<comment type="caution">
    <text evidence="2">The sequence shown here is derived from an EMBL/GenBank/DDBJ whole genome shotgun (WGS) entry which is preliminary data.</text>
</comment>
<sequence>MRSEEDRYNTPLLRAVEKGDSYAVEKLLEYGARPTFDDELPLTPPQLAEHFRDEKIVDMLKPYTHRRGEPAAVAKEP</sequence>
<dbReference type="Gene3D" id="1.25.40.20">
    <property type="entry name" value="Ankyrin repeat-containing domain"/>
    <property type="match status" value="1"/>
</dbReference>
<name>F9G6U7_FUSOF</name>
<protein>
    <submittedName>
        <fullName evidence="2">Uncharacterized protein</fullName>
    </submittedName>
</protein>
<dbReference type="InterPro" id="IPR036770">
    <property type="entry name" value="Ankyrin_rpt-contain_sf"/>
</dbReference>
<dbReference type="InterPro" id="IPR002110">
    <property type="entry name" value="Ankyrin_rpt"/>
</dbReference>
<dbReference type="AlphaFoldDB" id="F9G6U7"/>
<evidence type="ECO:0000313" key="2">
    <source>
        <dbReference type="EMBL" id="EGU75109.1"/>
    </source>
</evidence>
<accession>F9G6U7</accession>
<gene>
    <name evidence="2" type="ORF">FOXB_14379</name>
</gene>
<reference evidence="2" key="1">
    <citation type="journal article" date="2012" name="Mol. Plant Microbe Interact.">
        <title>A highly conserved effector in Fusarium oxysporum is required for full virulence on Arabidopsis.</title>
        <authorList>
            <person name="Thatcher L.F."/>
            <person name="Gardiner D.M."/>
            <person name="Kazan K."/>
            <person name="Manners J."/>
        </authorList>
    </citation>
    <scope>NUCLEOTIDE SEQUENCE [LARGE SCALE GENOMIC DNA]</scope>
    <source>
        <strain evidence="2">Fo5176</strain>
    </source>
</reference>
<dbReference type="EMBL" id="AFQF01003561">
    <property type="protein sequence ID" value="EGU75109.1"/>
    <property type="molecule type" value="Genomic_DNA"/>
</dbReference>
<evidence type="ECO:0000256" key="1">
    <source>
        <dbReference type="PROSITE-ProRule" id="PRU00023"/>
    </source>
</evidence>
<dbReference type="SUPFAM" id="SSF48403">
    <property type="entry name" value="Ankyrin repeat"/>
    <property type="match status" value="1"/>
</dbReference>
<feature type="repeat" description="ANK" evidence="1">
    <location>
        <begin position="7"/>
        <end position="39"/>
    </location>
</feature>
<proteinExistence type="predicted"/>